<name>A0A397V7E8_9GLOM</name>
<dbReference type="Proteomes" id="UP000266673">
    <property type="component" value="Unassembled WGS sequence"/>
</dbReference>
<accession>A0A397V7E8</accession>
<evidence type="ECO:0000256" key="4">
    <source>
        <dbReference type="SAM" id="SignalP"/>
    </source>
</evidence>
<keyword evidence="1" id="KW-0880">Kelch repeat</keyword>
<dbReference type="InterPro" id="IPR015915">
    <property type="entry name" value="Kelch-typ_b-propeller"/>
</dbReference>
<dbReference type="OrthoDB" id="2385811at2759"/>
<dbReference type="PANTHER" id="PTHR46093">
    <property type="entry name" value="ACYL-COA-BINDING DOMAIN-CONTAINING PROTEIN 5"/>
    <property type="match status" value="1"/>
</dbReference>
<reference evidence="5 6" key="1">
    <citation type="submission" date="2018-06" db="EMBL/GenBank/DDBJ databases">
        <title>Comparative genomics reveals the genomic features of Rhizophagus irregularis, R. cerebriforme, R. diaphanum and Gigaspora rosea, and their symbiotic lifestyle signature.</title>
        <authorList>
            <person name="Morin E."/>
            <person name="San Clemente H."/>
            <person name="Chen E.C.H."/>
            <person name="De La Providencia I."/>
            <person name="Hainaut M."/>
            <person name="Kuo A."/>
            <person name="Kohler A."/>
            <person name="Murat C."/>
            <person name="Tang N."/>
            <person name="Roy S."/>
            <person name="Loubradou J."/>
            <person name="Henrissat B."/>
            <person name="Grigoriev I.V."/>
            <person name="Corradi N."/>
            <person name="Roux C."/>
            <person name="Martin F.M."/>
        </authorList>
    </citation>
    <scope>NUCLEOTIDE SEQUENCE [LARGE SCALE GENOMIC DNA]</scope>
    <source>
        <strain evidence="5 6">DAOM 194757</strain>
    </source>
</reference>
<organism evidence="5 6">
    <name type="scientific">Gigaspora rosea</name>
    <dbReference type="NCBI Taxonomy" id="44941"/>
    <lineage>
        <taxon>Eukaryota</taxon>
        <taxon>Fungi</taxon>
        <taxon>Fungi incertae sedis</taxon>
        <taxon>Mucoromycota</taxon>
        <taxon>Glomeromycotina</taxon>
        <taxon>Glomeromycetes</taxon>
        <taxon>Diversisporales</taxon>
        <taxon>Gigasporaceae</taxon>
        <taxon>Gigaspora</taxon>
    </lineage>
</organism>
<evidence type="ECO:0000313" key="6">
    <source>
        <dbReference type="Proteomes" id="UP000266673"/>
    </source>
</evidence>
<keyword evidence="4" id="KW-0732">Signal</keyword>
<dbReference type="Gene3D" id="2.120.10.80">
    <property type="entry name" value="Kelch-type beta propeller"/>
    <property type="match status" value="2"/>
</dbReference>
<evidence type="ECO:0000313" key="5">
    <source>
        <dbReference type="EMBL" id="RIB18464.1"/>
    </source>
</evidence>
<evidence type="ECO:0000256" key="3">
    <source>
        <dbReference type="SAM" id="Phobius"/>
    </source>
</evidence>
<dbReference type="AlphaFoldDB" id="A0A397V7E8"/>
<sequence>MNTLLSFVLFCLINFHKSIFAFVPSGRGNHNAVLIDKRLYFHGGLRADEGYASYPLFYLDVSKSFTTHDISLMPWTDLSSISSVTYKAGATACVDETTIYYIGGFHSGGFVSKFDTISLQWSEPTTSGSIPREYMKYDHCVILGHNIYVYGGYTVHQMNILDTSKLLWSTFTSSLIYSGTQNYSATLLNDSILYIGGTFGSYDGCQTNSNQELPISIFNINDNTWRIVTTSGQIPTRKCHHASVYIPQHNRILLFYGADDITINSLDTLTFTWTIPVILNSGGPLRCLEDHTATLVGAYVLIAFGYYQTDEDVLISSDIFLLDVSRKDSYKWVTIYDPINSIQPVPASPTSTSNFNIGSVITGTIGVTIGMIIGGVIMIFLNRANYIRLP</sequence>
<evidence type="ECO:0000256" key="2">
    <source>
        <dbReference type="ARBA" id="ARBA00022737"/>
    </source>
</evidence>
<dbReference type="Pfam" id="PF24681">
    <property type="entry name" value="Kelch_KLHDC2_KLHL20_DRC7"/>
    <property type="match status" value="1"/>
</dbReference>
<comment type="caution">
    <text evidence="5">The sequence shown here is derived from an EMBL/GenBank/DDBJ whole genome shotgun (WGS) entry which is preliminary data.</text>
</comment>
<feature type="chain" id="PRO_5017336590" description="Galactose oxidase" evidence="4">
    <location>
        <begin position="22"/>
        <end position="390"/>
    </location>
</feature>
<evidence type="ECO:0008006" key="7">
    <source>
        <dbReference type="Google" id="ProtNLM"/>
    </source>
</evidence>
<dbReference type="PANTHER" id="PTHR46093:SF18">
    <property type="entry name" value="FIBRONECTIN TYPE-III DOMAIN-CONTAINING PROTEIN"/>
    <property type="match status" value="1"/>
</dbReference>
<keyword evidence="6" id="KW-1185">Reference proteome</keyword>
<dbReference type="SUPFAM" id="SSF117281">
    <property type="entry name" value="Kelch motif"/>
    <property type="match status" value="1"/>
</dbReference>
<keyword evidence="2" id="KW-0677">Repeat</keyword>
<proteinExistence type="predicted"/>
<feature type="signal peptide" evidence="4">
    <location>
        <begin position="1"/>
        <end position="21"/>
    </location>
</feature>
<keyword evidence="3" id="KW-0812">Transmembrane</keyword>
<gene>
    <name evidence="5" type="ORF">C2G38_1346290</name>
</gene>
<dbReference type="EMBL" id="QKWP01000537">
    <property type="protein sequence ID" value="RIB18464.1"/>
    <property type="molecule type" value="Genomic_DNA"/>
</dbReference>
<keyword evidence="3" id="KW-1133">Transmembrane helix</keyword>
<keyword evidence="3" id="KW-0472">Membrane</keyword>
<feature type="transmembrane region" description="Helical" evidence="3">
    <location>
        <begin position="357"/>
        <end position="381"/>
    </location>
</feature>
<evidence type="ECO:0000256" key="1">
    <source>
        <dbReference type="ARBA" id="ARBA00022441"/>
    </source>
</evidence>
<protein>
    <recommendedName>
        <fullName evidence="7">Galactose oxidase</fullName>
    </recommendedName>
</protein>